<dbReference type="OrthoDB" id="10070972at2759"/>
<feature type="region of interest" description="Disordered" evidence="1">
    <location>
        <begin position="1"/>
        <end position="28"/>
    </location>
</feature>
<name>A0A9J6GQ50_HAELO</name>
<sequence length="324" mass="35544">MRSLGSPGVLAGGVSPRRAEEGFGEAVTAGRQGRPEVCFTPEESADVSERDARAGFVRQCTRHACLHAFETSVVRVARDGQWSPVRREQELDDAAACVGRTPPGSALECGTLVKFPLGARRVRKVKISPCEERRGHERRLQKVATRVPWCQCRRFEAQRQVLGEMCTVLAYSPSALDKLCDPRRAAMVVAVGGSGSGGEPVQPSSAFDMASLVLYGSQAVPVRLKILLDRLLSVLPHDDVIRVLHGFGWTYEDYVRGYILQVRHEGPQCVSLNGWSASLKTSFAFPFWRHYPTGALPPQKRDVILPKDVGTAAQPWALPGIMRS</sequence>
<dbReference type="EMBL" id="JABSTR010000008">
    <property type="protein sequence ID" value="KAH9376784.1"/>
    <property type="molecule type" value="Genomic_DNA"/>
</dbReference>
<dbReference type="PANTHER" id="PTHR15021">
    <property type="entry name" value="DISCONNECTED-RELATED"/>
    <property type="match status" value="1"/>
</dbReference>
<dbReference type="AlphaFoldDB" id="A0A9J6GQ50"/>
<dbReference type="GO" id="GO:0005634">
    <property type="term" value="C:nucleus"/>
    <property type="evidence" value="ECO:0007669"/>
    <property type="project" value="TreeGrafter"/>
</dbReference>
<comment type="caution">
    <text evidence="2">The sequence shown here is derived from an EMBL/GenBank/DDBJ whole genome shotgun (WGS) entry which is preliminary data.</text>
</comment>
<evidence type="ECO:0000313" key="3">
    <source>
        <dbReference type="Proteomes" id="UP000821853"/>
    </source>
</evidence>
<dbReference type="VEuPathDB" id="VectorBase:HLOH_059280"/>
<evidence type="ECO:0000313" key="2">
    <source>
        <dbReference type="EMBL" id="KAH9376784.1"/>
    </source>
</evidence>
<accession>A0A9J6GQ50</accession>
<dbReference type="GO" id="GO:0006355">
    <property type="term" value="P:regulation of DNA-templated transcription"/>
    <property type="evidence" value="ECO:0007669"/>
    <property type="project" value="TreeGrafter"/>
</dbReference>
<gene>
    <name evidence="2" type="ORF">HPB48_017874</name>
</gene>
<dbReference type="InterPro" id="IPR040436">
    <property type="entry name" value="Disconnected-like"/>
</dbReference>
<dbReference type="Proteomes" id="UP000821853">
    <property type="component" value="Unassembled WGS sequence"/>
</dbReference>
<dbReference type="PANTHER" id="PTHR15021:SF0">
    <property type="entry name" value="DISCO-RELATED, ISOFORM A-RELATED"/>
    <property type="match status" value="1"/>
</dbReference>
<keyword evidence="3" id="KW-1185">Reference proteome</keyword>
<protein>
    <submittedName>
        <fullName evidence="2">Uncharacterized protein</fullName>
    </submittedName>
</protein>
<organism evidence="2 3">
    <name type="scientific">Haemaphysalis longicornis</name>
    <name type="common">Bush tick</name>
    <dbReference type="NCBI Taxonomy" id="44386"/>
    <lineage>
        <taxon>Eukaryota</taxon>
        <taxon>Metazoa</taxon>
        <taxon>Ecdysozoa</taxon>
        <taxon>Arthropoda</taxon>
        <taxon>Chelicerata</taxon>
        <taxon>Arachnida</taxon>
        <taxon>Acari</taxon>
        <taxon>Parasitiformes</taxon>
        <taxon>Ixodida</taxon>
        <taxon>Ixodoidea</taxon>
        <taxon>Ixodidae</taxon>
        <taxon>Haemaphysalinae</taxon>
        <taxon>Haemaphysalis</taxon>
    </lineage>
</organism>
<evidence type="ECO:0000256" key="1">
    <source>
        <dbReference type="SAM" id="MobiDB-lite"/>
    </source>
</evidence>
<proteinExistence type="predicted"/>
<reference evidence="2 3" key="1">
    <citation type="journal article" date="2020" name="Cell">
        <title>Large-Scale Comparative Analyses of Tick Genomes Elucidate Their Genetic Diversity and Vector Capacities.</title>
        <authorList>
            <consortium name="Tick Genome and Microbiome Consortium (TIGMIC)"/>
            <person name="Jia N."/>
            <person name="Wang J."/>
            <person name="Shi W."/>
            <person name="Du L."/>
            <person name="Sun Y."/>
            <person name="Zhan W."/>
            <person name="Jiang J.F."/>
            <person name="Wang Q."/>
            <person name="Zhang B."/>
            <person name="Ji P."/>
            <person name="Bell-Sakyi L."/>
            <person name="Cui X.M."/>
            <person name="Yuan T.T."/>
            <person name="Jiang B.G."/>
            <person name="Yang W.F."/>
            <person name="Lam T.T."/>
            <person name="Chang Q.C."/>
            <person name="Ding S.J."/>
            <person name="Wang X.J."/>
            <person name="Zhu J.G."/>
            <person name="Ruan X.D."/>
            <person name="Zhao L."/>
            <person name="Wei J.T."/>
            <person name="Ye R.Z."/>
            <person name="Que T.C."/>
            <person name="Du C.H."/>
            <person name="Zhou Y.H."/>
            <person name="Cheng J.X."/>
            <person name="Dai P.F."/>
            <person name="Guo W.B."/>
            <person name="Han X.H."/>
            <person name="Huang E.J."/>
            <person name="Li L.F."/>
            <person name="Wei W."/>
            <person name="Gao Y.C."/>
            <person name="Liu J.Z."/>
            <person name="Shao H.Z."/>
            <person name="Wang X."/>
            <person name="Wang C.C."/>
            <person name="Yang T.C."/>
            <person name="Huo Q.B."/>
            <person name="Li W."/>
            <person name="Chen H.Y."/>
            <person name="Chen S.E."/>
            <person name="Zhou L.G."/>
            <person name="Ni X.B."/>
            <person name="Tian J.H."/>
            <person name="Sheng Y."/>
            <person name="Liu T."/>
            <person name="Pan Y.S."/>
            <person name="Xia L.Y."/>
            <person name="Li J."/>
            <person name="Zhao F."/>
            <person name="Cao W.C."/>
        </authorList>
    </citation>
    <scope>NUCLEOTIDE SEQUENCE [LARGE SCALE GENOMIC DNA]</scope>
    <source>
        <strain evidence="2">HaeL-2018</strain>
    </source>
</reference>